<dbReference type="EMBL" id="JARAOO010000012">
    <property type="protein sequence ID" value="KAJ7947922.1"/>
    <property type="molecule type" value="Genomic_DNA"/>
</dbReference>
<name>A0AAD7PAA9_QUISA</name>
<sequence length="80" mass="8868">MYSYSSVNLVVSISLTFRPNQQSLFQITPTYFLHLTLVTLATLVSAPSCAVTFLFRTVSLSAQHQNPGAGSQHQTLFLLY</sequence>
<accession>A0AAD7PAA9</accession>
<feature type="transmembrane region" description="Helical" evidence="1">
    <location>
        <begin position="31"/>
        <end position="55"/>
    </location>
</feature>
<evidence type="ECO:0000256" key="1">
    <source>
        <dbReference type="SAM" id="Phobius"/>
    </source>
</evidence>
<evidence type="ECO:0000313" key="2">
    <source>
        <dbReference type="EMBL" id="KAJ7947922.1"/>
    </source>
</evidence>
<reference evidence="2" key="1">
    <citation type="journal article" date="2023" name="Science">
        <title>Elucidation of the pathway for biosynthesis of saponin adjuvants from the soapbark tree.</title>
        <authorList>
            <person name="Reed J."/>
            <person name="Orme A."/>
            <person name="El-Demerdash A."/>
            <person name="Owen C."/>
            <person name="Martin L.B.B."/>
            <person name="Misra R.C."/>
            <person name="Kikuchi S."/>
            <person name="Rejzek M."/>
            <person name="Martin A.C."/>
            <person name="Harkess A."/>
            <person name="Leebens-Mack J."/>
            <person name="Louveau T."/>
            <person name="Stephenson M.J."/>
            <person name="Osbourn A."/>
        </authorList>
    </citation>
    <scope>NUCLEOTIDE SEQUENCE</scope>
    <source>
        <strain evidence="2">S10</strain>
    </source>
</reference>
<keyword evidence="1" id="KW-0472">Membrane</keyword>
<proteinExistence type="predicted"/>
<evidence type="ECO:0000313" key="3">
    <source>
        <dbReference type="Proteomes" id="UP001163823"/>
    </source>
</evidence>
<dbReference type="Proteomes" id="UP001163823">
    <property type="component" value="Chromosome 12"/>
</dbReference>
<keyword evidence="3" id="KW-1185">Reference proteome</keyword>
<protein>
    <submittedName>
        <fullName evidence="2">Uncharacterized protein</fullName>
    </submittedName>
</protein>
<gene>
    <name evidence="2" type="ORF">O6P43_028468</name>
</gene>
<keyword evidence="1" id="KW-1133">Transmembrane helix</keyword>
<dbReference type="KEGG" id="qsa:O6P43_028468"/>
<dbReference type="AlphaFoldDB" id="A0AAD7PAA9"/>
<organism evidence="2 3">
    <name type="scientific">Quillaja saponaria</name>
    <name type="common">Soap bark tree</name>
    <dbReference type="NCBI Taxonomy" id="32244"/>
    <lineage>
        <taxon>Eukaryota</taxon>
        <taxon>Viridiplantae</taxon>
        <taxon>Streptophyta</taxon>
        <taxon>Embryophyta</taxon>
        <taxon>Tracheophyta</taxon>
        <taxon>Spermatophyta</taxon>
        <taxon>Magnoliopsida</taxon>
        <taxon>eudicotyledons</taxon>
        <taxon>Gunneridae</taxon>
        <taxon>Pentapetalae</taxon>
        <taxon>rosids</taxon>
        <taxon>fabids</taxon>
        <taxon>Fabales</taxon>
        <taxon>Quillajaceae</taxon>
        <taxon>Quillaja</taxon>
    </lineage>
</organism>
<keyword evidence="1" id="KW-0812">Transmembrane</keyword>
<comment type="caution">
    <text evidence="2">The sequence shown here is derived from an EMBL/GenBank/DDBJ whole genome shotgun (WGS) entry which is preliminary data.</text>
</comment>